<dbReference type="EMBL" id="UOEL01000039">
    <property type="protein sequence ID" value="VAW10783.1"/>
    <property type="molecule type" value="Genomic_DNA"/>
</dbReference>
<dbReference type="NCBIfam" id="NF007039">
    <property type="entry name" value="PRK09496.3-2"/>
    <property type="match status" value="1"/>
</dbReference>
<evidence type="ECO:0000256" key="2">
    <source>
        <dbReference type="ARBA" id="ARBA00022538"/>
    </source>
</evidence>
<feature type="domain" description="RCK N-terminal" evidence="6">
    <location>
        <begin position="1"/>
        <end position="121"/>
    </location>
</feature>
<dbReference type="InterPro" id="IPR036721">
    <property type="entry name" value="RCK_C_sf"/>
</dbReference>
<evidence type="ECO:0000259" key="7">
    <source>
        <dbReference type="PROSITE" id="PS51202"/>
    </source>
</evidence>
<evidence type="ECO:0000256" key="3">
    <source>
        <dbReference type="ARBA" id="ARBA00022958"/>
    </source>
</evidence>
<gene>
    <name evidence="8" type="ORF">MNBD_BACTEROID03-1236</name>
</gene>
<dbReference type="PANTHER" id="PTHR43833">
    <property type="entry name" value="POTASSIUM CHANNEL PROTEIN 2-RELATED-RELATED"/>
    <property type="match status" value="1"/>
</dbReference>
<keyword evidence="2" id="KW-0633">Potassium transport</keyword>
<dbReference type="InterPro" id="IPR006036">
    <property type="entry name" value="K_uptake_TrkA"/>
</dbReference>
<evidence type="ECO:0000256" key="1">
    <source>
        <dbReference type="ARBA" id="ARBA00022448"/>
    </source>
</evidence>
<dbReference type="Pfam" id="PF02080">
    <property type="entry name" value="TrkA_C"/>
    <property type="match status" value="2"/>
</dbReference>
<dbReference type="PANTHER" id="PTHR43833:SF5">
    <property type="entry name" value="TRK SYSTEM POTASSIUM UPTAKE PROTEIN TRKA"/>
    <property type="match status" value="1"/>
</dbReference>
<dbReference type="SUPFAM" id="SSF51735">
    <property type="entry name" value="NAD(P)-binding Rossmann-fold domains"/>
    <property type="match status" value="2"/>
</dbReference>
<feature type="domain" description="RCK C-terminal" evidence="7">
    <location>
        <begin position="369"/>
        <end position="449"/>
    </location>
</feature>
<evidence type="ECO:0000313" key="8">
    <source>
        <dbReference type="EMBL" id="VAW10783.1"/>
    </source>
</evidence>
<dbReference type="PROSITE" id="PS51201">
    <property type="entry name" value="RCK_N"/>
    <property type="match status" value="2"/>
</dbReference>
<dbReference type="GO" id="GO:0005886">
    <property type="term" value="C:plasma membrane"/>
    <property type="evidence" value="ECO:0007669"/>
    <property type="project" value="InterPro"/>
</dbReference>
<dbReference type="InterPro" id="IPR003148">
    <property type="entry name" value="RCK_N"/>
</dbReference>
<dbReference type="PRINTS" id="PR00335">
    <property type="entry name" value="KUPTAKETRKA"/>
</dbReference>
<sequence length="449" mass="49610">MKIIIAGAGEVGFHLAKLLSYESQDITLIDTNKESLTYADNHLDIRVLRGDATSISVLKDAQVERSNLVIGVTSSETTNITLCILAKQLGSERTIARISNTEFIDCKDTIKFEELGIDELISPEELAATEIQMLLSQSAFNDTHEFEEGALIMIGVSLSKSAPFVGKMVKEAATVFSELHFMPIALQRTGTQYTVIPRGDTFFKEGDQVYFITVKEGVDELYKLTGKKKEEIKNIMILGGSKVGFKTTRDLCAKKFNVKLIEKNKEKAFDLADDLPNALVIHGDGRNVELLEEESLESMDAFIAVTGNSETNIMSCLVAKSKHIKKTIALVENMDYFQLSHSIGIDTLINKKLLAANNIFRHIRRGDIVALMRLNNLNAEILEFIVKLHSKVTGKVIRDLDFPKAATIGGVVRDGKGIIALGGFEIKDGDRVVVCCLPEAIPLIERLFL</sequence>
<dbReference type="NCBIfam" id="NF007032">
    <property type="entry name" value="PRK09496.1-4"/>
    <property type="match status" value="1"/>
</dbReference>
<dbReference type="AlphaFoldDB" id="A0A3B0T3Z9"/>
<proteinExistence type="predicted"/>
<keyword evidence="5" id="KW-0406">Ion transport</keyword>
<protein>
    <submittedName>
        <fullName evidence="8">Trk potassium uptake system protein TrkA</fullName>
    </submittedName>
</protein>
<dbReference type="NCBIfam" id="NF007038">
    <property type="entry name" value="PRK09496.2-6"/>
    <property type="match status" value="1"/>
</dbReference>
<dbReference type="GO" id="GO:0015079">
    <property type="term" value="F:potassium ion transmembrane transporter activity"/>
    <property type="evidence" value="ECO:0007669"/>
    <property type="project" value="InterPro"/>
</dbReference>
<dbReference type="InterPro" id="IPR036291">
    <property type="entry name" value="NAD(P)-bd_dom_sf"/>
</dbReference>
<keyword evidence="4" id="KW-0520">NAD</keyword>
<dbReference type="InterPro" id="IPR006037">
    <property type="entry name" value="RCK_C"/>
</dbReference>
<evidence type="ECO:0000256" key="4">
    <source>
        <dbReference type="ARBA" id="ARBA00023027"/>
    </source>
</evidence>
<feature type="domain" description="RCK C-terminal" evidence="7">
    <location>
        <begin position="141"/>
        <end position="227"/>
    </location>
</feature>
<keyword evidence="1" id="KW-0813">Transport</keyword>
<dbReference type="Gene3D" id="3.40.50.720">
    <property type="entry name" value="NAD(P)-binding Rossmann-like Domain"/>
    <property type="match status" value="2"/>
</dbReference>
<dbReference type="Pfam" id="PF02254">
    <property type="entry name" value="TrkA_N"/>
    <property type="match status" value="2"/>
</dbReference>
<name>A0A3B0T3Z9_9ZZZZ</name>
<evidence type="ECO:0000259" key="6">
    <source>
        <dbReference type="PROSITE" id="PS51201"/>
    </source>
</evidence>
<feature type="domain" description="RCK N-terminal" evidence="6">
    <location>
        <begin position="232"/>
        <end position="349"/>
    </location>
</feature>
<dbReference type="PROSITE" id="PS51202">
    <property type="entry name" value="RCK_C"/>
    <property type="match status" value="2"/>
</dbReference>
<organism evidence="8">
    <name type="scientific">hydrothermal vent metagenome</name>
    <dbReference type="NCBI Taxonomy" id="652676"/>
    <lineage>
        <taxon>unclassified sequences</taxon>
        <taxon>metagenomes</taxon>
        <taxon>ecological metagenomes</taxon>
    </lineage>
</organism>
<accession>A0A3B0T3Z9</accession>
<keyword evidence="3" id="KW-0630">Potassium</keyword>
<dbReference type="InterPro" id="IPR050721">
    <property type="entry name" value="Trk_Ktr_HKT_K-transport"/>
</dbReference>
<reference evidence="8" key="1">
    <citation type="submission" date="2018-06" db="EMBL/GenBank/DDBJ databases">
        <authorList>
            <person name="Zhirakovskaya E."/>
        </authorList>
    </citation>
    <scope>NUCLEOTIDE SEQUENCE</scope>
</reference>
<dbReference type="SUPFAM" id="SSF116726">
    <property type="entry name" value="TrkA C-terminal domain-like"/>
    <property type="match status" value="2"/>
</dbReference>
<evidence type="ECO:0000256" key="5">
    <source>
        <dbReference type="ARBA" id="ARBA00023065"/>
    </source>
</evidence>
<dbReference type="Gene3D" id="3.30.70.1450">
    <property type="entry name" value="Regulator of K+ conductance, C-terminal domain"/>
    <property type="match status" value="2"/>
</dbReference>
<dbReference type="NCBIfam" id="NF007031">
    <property type="entry name" value="PRK09496.1-2"/>
    <property type="match status" value="1"/>
</dbReference>